<comment type="caution">
    <text evidence="8">The sequence shown here is derived from an EMBL/GenBank/DDBJ whole genome shotgun (WGS) entry which is preliminary data.</text>
</comment>
<evidence type="ECO:0000256" key="5">
    <source>
        <dbReference type="HAMAP-Rule" id="MF_00150"/>
    </source>
</evidence>
<keyword evidence="5" id="KW-0963">Cytoplasm</keyword>
<name>A0ABT3CR82_9BACT</name>
<sequence>MIKVGVIGGAGYTAGELLRILVGHPETDVTFVHSTSNAGNPIHSIHKDLIGDIEGDFTDQLKLDEVDVIFICSGHGHSRTFLESHEVPASLKVVDLSNEFRLKEDADGFVYGLPELNLEAIKGATKIANPGCFATAIQLAILPLAAKGQLTEDVHVNAITGSTGAGQNPSKTSHFSWRNNNISIYKAFSHQHLGEINQSIQQLQNGYAGDVKFLPVRGNFTKGIFASVYTQCTLSEEEVIAAYKDFYKDAAFVYVLDEAPDMKMVVNTNKCLINVQKHGDTVLVQSCIDNLVKGASGQAVQNMNLMFGLDQKTGLQLKSVGF</sequence>
<dbReference type="EMBL" id="JAOYOD010000001">
    <property type="protein sequence ID" value="MCV9386211.1"/>
    <property type="molecule type" value="Genomic_DNA"/>
</dbReference>
<evidence type="ECO:0000256" key="3">
    <source>
        <dbReference type="ARBA" id="ARBA00022857"/>
    </source>
</evidence>
<dbReference type="GO" id="GO:0003942">
    <property type="term" value="F:N-acetyl-gamma-glutamyl-phosphate reductase activity"/>
    <property type="evidence" value="ECO:0007669"/>
    <property type="project" value="UniProtKB-EC"/>
</dbReference>
<dbReference type="Gene3D" id="3.40.50.720">
    <property type="entry name" value="NAD(P)-binding Rossmann-like Domain"/>
    <property type="match status" value="1"/>
</dbReference>
<dbReference type="NCBIfam" id="TIGR01850">
    <property type="entry name" value="argC"/>
    <property type="match status" value="1"/>
</dbReference>
<protein>
    <recommendedName>
        <fullName evidence="5">N-acetyl-gamma-glutamyl-phosphate reductase</fullName>
        <shortName evidence="5">AGPR</shortName>
        <ecNumber evidence="5">1.2.1.38</ecNumber>
    </recommendedName>
    <alternativeName>
        <fullName evidence="5">N-acetyl-glutamate semialdehyde dehydrogenase</fullName>
        <shortName evidence="5">NAGSA dehydrogenase</shortName>
    </alternativeName>
</protein>
<evidence type="ECO:0000256" key="4">
    <source>
        <dbReference type="ARBA" id="ARBA00023002"/>
    </source>
</evidence>
<dbReference type="InterPro" id="IPR023013">
    <property type="entry name" value="AGPR_AS"/>
</dbReference>
<feature type="active site" evidence="5 6">
    <location>
        <position position="132"/>
    </location>
</feature>
<evidence type="ECO:0000259" key="7">
    <source>
        <dbReference type="SMART" id="SM00859"/>
    </source>
</evidence>
<evidence type="ECO:0000256" key="1">
    <source>
        <dbReference type="ARBA" id="ARBA00022571"/>
    </source>
</evidence>
<comment type="catalytic activity">
    <reaction evidence="5">
        <text>N-acetyl-L-glutamate 5-semialdehyde + phosphate + NADP(+) = N-acetyl-L-glutamyl 5-phosphate + NADPH + H(+)</text>
        <dbReference type="Rhea" id="RHEA:21588"/>
        <dbReference type="ChEBI" id="CHEBI:15378"/>
        <dbReference type="ChEBI" id="CHEBI:29123"/>
        <dbReference type="ChEBI" id="CHEBI:43474"/>
        <dbReference type="ChEBI" id="CHEBI:57783"/>
        <dbReference type="ChEBI" id="CHEBI:57936"/>
        <dbReference type="ChEBI" id="CHEBI:58349"/>
        <dbReference type="EC" id="1.2.1.38"/>
    </reaction>
</comment>
<dbReference type="Pfam" id="PF01118">
    <property type="entry name" value="Semialdhyde_dh"/>
    <property type="match status" value="1"/>
</dbReference>
<dbReference type="CDD" id="cd23934">
    <property type="entry name" value="AGPR_1_C"/>
    <property type="match status" value="1"/>
</dbReference>
<dbReference type="PANTHER" id="PTHR32338">
    <property type="entry name" value="N-ACETYL-GAMMA-GLUTAMYL-PHOSPHATE REDUCTASE, CHLOROPLASTIC-RELATED-RELATED"/>
    <property type="match status" value="1"/>
</dbReference>
<keyword evidence="4 5" id="KW-0560">Oxidoreductase</keyword>
<dbReference type="CDD" id="cd17895">
    <property type="entry name" value="AGPR_1_N"/>
    <property type="match status" value="1"/>
</dbReference>
<dbReference type="InterPro" id="IPR000706">
    <property type="entry name" value="AGPR_type-1"/>
</dbReference>
<dbReference type="Pfam" id="PF22698">
    <property type="entry name" value="Semialdhyde_dhC_1"/>
    <property type="match status" value="1"/>
</dbReference>
<keyword evidence="9" id="KW-1185">Reference proteome</keyword>
<comment type="function">
    <text evidence="5">Catalyzes the NADPH-dependent reduction of N-acetyl-5-glutamyl phosphate to yield N-acetyl-L-glutamate 5-semialdehyde.</text>
</comment>
<keyword evidence="2 5" id="KW-0028">Amino-acid biosynthesis</keyword>
<dbReference type="InterPro" id="IPR036291">
    <property type="entry name" value="NAD(P)-bd_dom_sf"/>
</dbReference>
<organism evidence="8 9">
    <name type="scientific">Reichenbachiella ulvae</name>
    <dbReference type="NCBI Taxonomy" id="2980104"/>
    <lineage>
        <taxon>Bacteria</taxon>
        <taxon>Pseudomonadati</taxon>
        <taxon>Bacteroidota</taxon>
        <taxon>Cytophagia</taxon>
        <taxon>Cytophagales</taxon>
        <taxon>Reichenbachiellaceae</taxon>
        <taxon>Reichenbachiella</taxon>
    </lineage>
</organism>
<dbReference type="Gene3D" id="3.30.360.10">
    <property type="entry name" value="Dihydrodipicolinate Reductase, domain 2"/>
    <property type="match status" value="1"/>
</dbReference>
<dbReference type="EC" id="1.2.1.38" evidence="5"/>
<evidence type="ECO:0000256" key="6">
    <source>
        <dbReference type="PROSITE-ProRule" id="PRU10010"/>
    </source>
</evidence>
<accession>A0ABT3CR82</accession>
<dbReference type="SMART" id="SM00859">
    <property type="entry name" value="Semialdhyde_dh"/>
    <property type="match status" value="1"/>
</dbReference>
<dbReference type="SUPFAM" id="SSF55347">
    <property type="entry name" value="Glyceraldehyde-3-phosphate dehydrogenase-like, C-terminal domain"/>
    <property type="match status" value="1"/>
</dbReference>
<evidence type="ECO:0000313" key="8">
    <source>
        <dbReference type="EMBL" id="MCV9386211.1"/>
    </source>
</evidence>
<dbReference type="PROSITE" id="PS01224">
    <property type="entry name" value="ARGC"/>
    <property type="match status" value="1"/>
</dbReference>
<dbReference type="SUPFAM" id="SSF51735">
    <property type="entry name" value="NAD(P)-binding Rossmann-fold domains"/>
    <property type="match status" value="1"/>
</dbReference>
<dbReference type="InterPro" id="IPR058924">
    <property type="entry name" value="AGPR_dimerisation_dom"/>
</dbReference>
<evidence type="ECO:0000313" key="9">
    <source>
        <dbReference type="Proteomes" id="UP001300692"/>
    </source>
</evidence>
<dbReference type="InterPro" id="IPR050085">
    <property type="entry name" value="AGPR"/>
</dbReference>
<comment type="subcellular location">
    <subcellularLocation>
        <location evidence="5">Cytoplasm</location>
    </subcellularLocation>
</comment>
<feature type="domain" description="Semialdehyde dehydrogenase NAD-binding" evidence="7">
    <location>
        <begin position="3"/>
        <end position="124"/>
    </location>
</feature>
<reference evidence="8 9" key="1">
    <citation type="submission" date="2022-10" db="EMBL/GenBank/DDBJ databases">
        <title>Comparative genomics and taxonomic characterization of three novel marine species of genus Reichenbachiella exhibiting antioxidant and polysaccharide degradation activities.</title>
        <authorList>
            <person name="Muhammad N."/>
            <person name="Lee Y.-J."/>
            <person name="Ko J."/>
            <person name="Kim S.-G."/>
        </authorList>
    </citation>
    <scope>NUCLEOTIDE SEQUENCE [LARGE SCALE GENOMIC DNA]</scope>
    <source>
        <strain evidence="8 9">ABR2-5</strain>
    </source>
</reference>
<dbReference type="Proteomes" id="UP001300692">
    <property type="component" value="Unassembled WGS sequence"/>
</dbReference>
<gene>
    <name evidence="5 8" type="primary">argC</name>
    <name evidence="8" type="ORF">N7U62_06020</name>
</gene>
<dbReference type="InterPro" id="IPR000534">
    <property type="entry name" value="Semialdehyde_DH_NAD-bd"/>
</dbReference>
<comment type="pathway">
    <text evidence="5">Amino-acid biosynthesis; L-arginine biosynthesis; N(2)-acetyl-L-ornithine from L-glutamate: step 3/4.</text>
</comment>
<dbReference type="PANTHER" id="PTHR32338:SF10">
    <property type="entry name" value="N-ACETYL-GAMMA-GLUTAMYL-PHOSPHATE REDUCTASE, CHLOROPLASTIC-RELATED"/>
    <property type="match status" value="1"/>
</dbReference>
<dbReference type="RefSeq" id="WP_264136996.1">
    <property type="nucleotide sequence ID" value="NZ_JAOYOD010000001.1"/>
</dbReference>
<keyword evidence="3 5" id="KW-0521">NADP</keyword>
<proteinExistence type="inferred from homology"/>
<keyword evidence="1 5" id="KW-0055">Arginine biosynthesis</keyword>
<comment type="similarity">
    <text evidence="5">Belongs to the NAGSA dehydrogenase family. Type 1 subfamily.</text>
</comment>
<dbReference type="HAMAP" id="MF_00150">
    <property type="entry name" value="ArgC_type1"/>
    <property type="match status" value="1"/>
</dbReference>
<evidence type="ECO:0000256" key="2">
    <source>
        <dbReference type="ARBA" id="ARBA00022605"/>
    </source>
</evidence>